<dbReference type="GO" id="GO:0030655">
    <property type="term" value="P:beta-lactam antibiotic catabolic process"/>
    <property type="evidence" value="ECO:0007669"/>
    <property type="project" value="InterPro"/>
</dbReference>
<dbReference type="PANTHER" id="PTHR35333">
    <property type="entry name" value="BETA-LACTAMASE"/>
    <property type="match status" value="1"/>
</dbReference>
<name>A0A6J4S9H4_9ACTN</name>
<accession>A0A6J4S9H4</accession>
<evidence type="ECO:0000259" key="2">
    <source>
        <dbReference type="Pfam" id="PF13354"/>
    </source>
</evidence>
<dbReference type="SUPFAM" id="SSF56601">
    <property type="entry name" value="beta-lactamase/transpeptidase-like"/>
    <property type="match status" value="1"/>
</dbReference>
<evidence type="ECO:0000256" key="1">
    <source>
        <dbReference type="SAM" id="MobiDB-lite"/>
    </source>
</evidence>
<dbReference type="GO" id="GO:0046677">
    <property type="term" value="P:response to antibiotic"/>
    <property type="evidence" value="ECO:0007669"/>
    <property type="project" value="InterPro"/>
</dbReference>
<dbReference type="PANTHER" id="PTHR35333:SF4">
    <property type="entry name" value="SLR0121 PROTEIN"/>
    <property type="match status" value="1"/>
</dbReference>
<dbReference type="GO" id="GO:0008800">
    <property type="term" value="F:beta-lactamase activity"/>
    <property type="evidence" value="ECO:0007669"/>
    <property type="project" value="UniProtKB-EC"/>
</dbReference>
<dbReference type="Gene3D" id="3.40.710.10">
    <property type="entry name" value="DD-peptidase/beta-lactamase superfamily"/>
    <property type="match status" value="1"/>
</dbReference>
<feature type="domain" description="Beta-lactamase class A catalytic" evidence="2">
    <location>
        <begin position="261"/>
        <end position="474"/>
    </location>
</feature>
<feature type="region of interest" description="Disordered" evidence="1">
    <location>
        <begin position="52"/>
        <end position="105"/>
    </location>
</feature>
<dbReference type="InterPro" id="IPR012338">
    <property type="entry name" value="Beta-lactam/transpept-like"/>
</dbReference>
<gene>
    <name evidence="3" type="ORF">AVDCRST_MAG12-1855</name>
</gene>
<reference evidence="3" key="1">
    <citation type="submission" date="2020-02" db="EMBL/GenBank/DDBJ databases">
        <authorList>
            <person name="Meier V. D."/>
        </authorList>
    </citation>
    <scope>NUCLEOTIDE SEQUENCE</scope>
    <source>
        <strain evidence="3">AVDCRST_MAG12</strain>
    </source>
</reference>
<protein>
    <submittedName>
        <fullName evidence="3">Beta-lactamase</fullName>
        <ecNumber evidence="3">3.5.2.6</ecNumber>
    </submittedName>
</protein>
<dbReference type="AlphaFoldDB" id="A0A6J4S9H4"/>
<dbReference type="EMBL" id="CADCVK010000282">
    <property type="protein sequence ID" value="CAA9486693.1"/>
    <property type="molecule type" value="Genomic_DNA"/>
</dbReference>
<proteinExistence type="predicted"/>
<sequence length="502" mass="54326">MSLFPRKKTFASRKEARRRRWRVRLGLLAALLLIAGVGIFLVNGLSDDAPSGFSPLSEGGSETGGGSDRGSDPQPRGGAEGKSGAEREQEKAPPEEPPPDPEQKTPEAAAFVAVAPEFPGVTEKNVGAVYTSRMDPSWASVRIGPEGERKDFVVFSHKEGDLWRAEKSIRADEPDYPDNDVVPLAGVPKDLLDYVYEENLFAAEVPEPKVEEVEGLPDVGPAEAPPMEAVVEGVPEGERERVEEVVGKMEERVGGYDGVAGVYVRDLEGGYGYGVRADETFFSASIIKVPVMVAVYRKVEQGDLSFSQEVELKEEDWAAGAGWLQWEEAGTKQTVGDLLLLMMTQSDNVATNALVRMVGGPEHVNDVAASLGAKDTLLYQKVSSERGAVPGLDNRTTPRDMAAMLQKIAEGEAAGEKSCGYMKELMLTNELDWWLDAGLPQDVYAANKAGWLYQVYGDVGIVEHDGHRYTVAILSKHGSATVDEGALLIEDLSRMAWEAQGG</sequence>
<evidence type="ECO:0000313" key="3">
    <source>
        <dbReference type="EMBL" id="CAA9486693.1"/>
    </source>
</evidence>
<dbReference type="Pfam" id="PF13354">
    <property type="entry name" value="Beta-lactamase2"/>
    <property type="match status" value="1"/>
</dbReference>
<dbReference type="InterPro" id="IPR000871">
    <property type="entry name" value="Beta-lactam_class-A"/>
</dbReference>
<dbReference type="InterPro" id="IPR045155">
    <property type="entry name" value="Beta-lactam_cat"/>
</dbReference>
<organism evidence="3">
    <name type="scientific">uncultured Rubrobacteraceae bacterium</name>
    <dbReference type="NCBI Taxonomy" id="349277"/>
    <lineage>
        <taxon>Bacteria</taxon>
        <taxon>Bacillati</taxon>
        <taxon>Actinomycetota</taxon>
        <taxon>Rubrobacteria</taxon>
        <taxon>Rubrobacterales</taxon>
        <taxon>Rubrobacteraceae</taxon>
        <taxon>environmental samples</taxon>
    </lineage>
</organism>
<keyword evidence="3" id="KW-0378">Hydrolase</keyword>
<dbReference type="EC" id="3.5.2.6" evidence="3"/>
<feature type="compositionally biased region" description="Basic and acidic residues" evidence="1">
    <location>
        <begin position="83"/>
        <end position="94"/>
    </location>
</feature>